<evidence type="ECO:0000313" key="2">
    <source>
        <dbReference type="EMBL" id="QDT22973.1"/>
    </source>
</evidence>
<organism evidence="2 3">
    <name type="scientific">Gimesia chilikensis</name>
    <dbReference type="NCBI Taxonomy" id="2605989"/>
    <lineage>
        <taxon>Bacteria</taxon>
        <taxon>Pseudomonadati</taxon>
        <taxon>Planctomycetota</taxon>
        <taxon>Planctomycetia</taxon>
        <taxon>Planctomycetales</taxon>
        <taxon>Planctomycetaceae</taxon>
        <taxon>Gimesia</taxon>
    </lineage>
</organism>
<feature type="transmembrane region" description="Helical" evidence="1">
    <location>
        <begin position="207"/>
        <end position="228"/>
    </location>
</feature>
<feature type="transmembrane region" description="Helical" evidence="1">
    <location>
        <begin position="174"/>
        <end position="195"/>
    </location>
</feature>
<gene>
    <name evidence="2" type="ORF">HG66A1_47840</name>
</gene>
<reference evidence="2 3" key="1">
    <citation type="submission" date="2019-02" db="EMBL/GenBank/DDBJ databases">
        <title>Deep-cultivation of Planctomycetes and their phenomic and genomic characterization uncovers novel biology.</title>
        <authorList>
            <person name="Wiegand S."/>
            <person name="Jogler M."/>
            <person name="Boedeker C."/>
            <person name="Pinto D."/>
            <person name="Vollmers J."/>
            <person name="Rivas-Marin E."/>
            <person name="Kohn T."/>
            <person name="Peeters S.H."/>
            <person name="Heuer A."/>
            <person name="Rast P."/>
            <person name="Oberbeckmann S."/>
            <person name="Bunk B."/>
            <person name="Jeske O."/>
            <person name="Meyerdierks A."/>
            <person name="Storesund J.E."/>
            <person name="Kallscheuer N."/>
            <person name="Luecker S."/>
            <person name="Lage O.M."/>
            <person name="Pohl T."/>
            <person name="Merkel B.J."/>
            <person name="Hornburger P."/>
            <person name="Mueller R.-W."/>
            <person name="Bruemmer F."/>
            <person name="Labrenz M."/>
            <person name="Spormann A.M."/>
            <person name="Op den Camp H."/>
            <person name="Overmann J."/>
            <person name="Amann R."/>
            <person name="Jetten M.S.M."/>
            <person name="Mascher T."/>
            <person name="Medema M.H."/>
            <person name="Devos D.P."/>
            <person name="Kaster A.-K."/>
            <person name="Ovreas L."/>
            <person name="Rohde M."/>
            <person name="Galperin M.Y."/>
            <person name="Jogler C."/>
        </authorList>
    </citation>
    <scope>NUCLEOTIDE SEQUENCE [LARGE SCALE GENOMIC DNA]</scope>
    <source>
        <strain evidence="2 3">HG66A1</strain>
    </source>
</reference>
<dbReference type="EMBL" id="CP036266">
    <property type="protein sequence ID" value="QDT22973.1"/>
    <property type="molecule type" value="Genomic_DNA"/>
</dbReference>
<proteinExistence type="predicted"/>
<dbReference type="AlphaFoldDB" id="A0A517PUC2"/>
<name>A0A517PUC2_9PLAN</name>
<keyword evidence="1" id="KW-1133">Transmembrane helix</keyword>
<feature type="transmembrane region" description="Helical" evidence="1">
    <location>
        <begin position="37"/>
        <end position="62"/>
    </location>
</feature>
<evidence type="ECO:0000313" key="3">
    <source>
        <dbReference type="Proteomes" id="UP000320421"/>
    </source>
</evidence>
<evidence type="ECO:0000256" key="1">
    <source>
        <dbReference type="SAM" id="Phobius"/>
    </source>
</evidence>
<dbReference type="Proteomes" id="UP000320421">
    <property type="component" value="Chromosome"/>
</dbReference>
<feature type="transmembrane region" description="Helical" evidence="1">
    <location>
        <begin position="82"/>
        <end position="104"/>
    </location>
</feature>
<keyword evidence="1" id="KW-0812">Transmembrane</keyword>
<keyword evidence="3" id="KW-1185">Reference proteome</keyword>
<sequence length="264" mass="30042">MDSQIVNMRNAMTDSDLSPSELREQFKAAATRYDFQVLLRGAIAFVSFFLTLALLAFVVKYFRPEIHNAIGIKAGTADCPNAINPILILPMIIISACFPVPFLYRQVKQLRQTTAPRCPFCQISWRESERKVAAATGFCPICQQQMFEGEINSAAAAVENYEKTKSETRRFTRFTFYASLGGLMIVLPVYLWLYFTDQLPGKNPLSLTQILFLFPLLFAFISVGLWWAGRSSVREQQNILELFRAGERKSVKIEVIHCEQESQQ</sequence>
<protein>
    <submittedName>
        <fullName evidence="2">Uncharacterized protein</fullName>
    </submittedName>
</protein>
<keyword evidence="1" id="KW-0472">Membrane</keyword>
<accession>A0A517PUC2</accession>